<evidence type="ECO:0000256" key="4">
    <source>
        <dbReference type="ARBA" id="ARBA00022960"/>
    </source>
</evidence>
<evidence type="ECO:0000313" key="7">
    <source>
        <dbReference type="EMBL" id="MCL6697736.1"/>
    </source>
</evidence>
<keyword evidence="3 6" id="KW-0067">ATP-binding</keyword>
<comment type="similarity">
    <text evidence="5 6">Belongs to the FtsA/MreB family.</text>
</comment>
<dbReference type="Gene3D" id="3.30.420.40">
    <property type="match status" value="3"/>
</dbReference>
<comment type="subunit">
    <text evidence="6">Forms polymers.</text>
</comment>
<organism evidence="7 8">
    <name type="scientific">Sphingomonas caseinilyticus</name>
    <dbReference type="NCBI Taxonomy" id="2908205"/>
    <lineage>
        <taxon>Bacteria</taxon>
        <taxon>Pseudomonadati</taxon>
        <taxon>Pseudomonadota</taxon>
        <taxon>Alphaproteobacteria</taxon>
        <taxon>Sphingomonadales</taxon>
        <taxon>Sphingomonadaceae</taxon>
        <taxon>Sphingomonas</taxon>
    </lineage>
</organism>
<dbReference type="Pfam" id="PF06723">
    <property type="entry name" value="MreB_Mbl"/>
    <property type="match status" value="1"/>
</dbReference>
<reference evidence="7 8" key="1">
    <citation type="submission" date="2022-05" db="EMBL/GenBank/DDBJ databases">
        <authorList>
            <person name="Jo J.-H."/>
            <person name="Im W.-T."/>
        </authorList>
    </citation>
    <scope>NUCLEOTIDE SEQUENCE [LARGE SCALE GENOMIC DNA]</scope>
    <source>
        <strain evidence="7 8">NSE70-1</strain>
    </source>
</reference>
<accession>A0ABT0RRZ4</accession>
<keyword evidence="4 6" id="KW-0133">Cell shape</keyword>
<evidence type="ECO:0000256" key="1">
    <source>
        <dbReference type="ARBA" id="ARBA00022490"/>
    </source>
</evidence>
<dbReference type="PANTHER" id="PTHR42749:SF1">
    <property type="entry name" value="CELL SHAPE-DETERMINING PROTEIN MREB"/>
    <property type="match status" value="1"/>
</dbReference>
<keyword evidence="8" id="KW-1185">Reference proteome</keyword>
<evidence type="ECO:0000313" key="8">
    <source>
        <dbReference type="Proteomes" id="UP001203410"/>
    </source>
</evidence>
<dbReference type="PANTHER" id="PTHR42749">
    <property type="entry name" value="CELL SHAPE-DETERMINING PROTEIN MREB"/>
    <property type="match status" value="1"/>
</dbReference>
<evidence type="ECO:0000256" key="6">
    <source>
        <dbReference type="HAMAP-Rule" id="MF_02207"/>
    </source>
</evidence>
<dbReference type="EMBL" id="JAMGBA010000001">
    <property type="protein sequence ID" value="MCL6697736.1"/>
    <property type="molecule type" value="Genomic_DNA"/>
</dbReference>
<feature type="binding site" evidence="6">
    <location>
        <begin position="167"/>
        <end position="169"/>
    </location>
    <ligand>
        <name>ATP</name>
        <dbReference type="ChEBI" id="CHEBI:30616"/>
    </ligand>
</feature>
<feature type="binding site" evidence="6">
    <location>
        <begin position="297"/>
        <end position="300"/>
    </location>
    <ligand>
        <name>ATP</name>
        <dbReference type="ChEBI" id="CHEBI:30616"/>
    </ligand>
</feature>
<dbReference type="SUPFAM" id="SSF53067">
    <property type="entry name" value="Actin-like ATPase domain"/>
    <property type="match status" value="2"/>
</dbReference>
<feature type="binding site" evidence="6">
    <location>
        <begin position="215"/>
        <end position="218"/>
    </location>
    <ligand>
        <name>ATP</name>
        <dbReference type="ChEBI" id="CHEBI:30616"/>
    </ligand>
</feature>
<dbReference type="InterPro" id="IPR043129">
    <property type="entry name" value="ATPase_NBD"/>
</dbReference>
<dbReference type="InterPro" id="IPR056546">
    <property type="entry name" value="MreB_MamK-like"/>
</dbReference>
<name>A0ABT0RRZ4_9SPHN</name>
<feature type="binding site" evidence="6">
    <location>
        <begin position="19"/>
        <end position="21"/>
    </location>
    <ligand>
        <name>ATP</name>
        <dbReference type="ChEBI" id="CHEBI:30616"/>
    </ligand>
</feature>
<dbReference type="RefSeq" id="WP_249903092.1">
    <property type="nucleotide sequence ID" value="NZ_JAMGBA010000001.1"/>
</dbReference>
<evidence type="ECO:0000256" key="5">
    <source>
        <dbReference type="ARBA" id="ARBA00023458"/>
    </source>
</evidence>
<comment type="function">
    <text evidence="6">Forms membrane-associated dynamic filaments that are essential for cell shape determination. Acts by regulating cell wall synthesis and cell elongation, and thus cell shape. A feedback loop between cell geometry and MreB localization may maintain elongated cell shape by targeting cell wall growth to regions of negative cell wall curvature.</text>
</comment>
<comment type="caution">
    <text evidence="7">The sequence shown here is derived from an EMBL/GenBank/DDBJ whole genome shotgun (WGS) entry which is preliminary data.</text>
</comment>
<keyword evidence="1 6" id="KW-0963">Cytoplasm</keyword>
<keyword evidence="2 6" id="KW-0547">Nucleotide-binding</keyword>
<sequence>MLFRFGSIGSRDIAIDLGTANTLVYVPGQGVVIDEPSVVAIETSGGTRHVRAVGSDAKILVGKTPDHIETCRPLTDGVINNLEIAEEMIKHFIQKAVGVQTMLSRGPEVVICVPSGATSVERRAIRAAAFNAGGREVWLIEEPMAAAIGAGLPVSEPIGSMVVDIGGGTTEVGIICLMNLAYGTSARVGGDKMDEAITAYVRRKYNLQIGEGTAERIKKEMGSAIATPESHHIVGHLRGQDVAKGVPHEITISQAEIVEALRDPIAQIVQVITASLEKAKPEIAADVIDLGITMTGGGSLLRNIDKVIADETGLPVHLAEAPLICVALGAGRVLEDAAYRGTLCPA</sequence>
<evidence type="ECO:0000256" key="2">
    <source>
        <dbReference type="ARBA" id="ARBA00022741"/>
    </source>
</evidence>
<dbReference type="NCBIfam" id="NF010539">
    <property type="entry name" value="PRK13927.1"/>
    <property type="match status" value="1"/>
</dbReference>
<dbReference type="HAMAP" id="MF_02207">
    <property type="entry name" value="MreB"/>
    <property type="match status" value="1"/>
</dbReference>
<comment type="subcellular location">
    <subcellularLocation>
        <location evidence="6">Cytoplasm</location>
    </subcellularLocation>
    <text evidence="6">Membrane-associated.</text>
</comment>
<dbReference type="PRINTS" id="PR01652">
    <property type="entry name" value="SHAPEPROTEIN"/>
</dbReference>
<proteinExistence type="inferred from homology"/>
<dbReference type="NCBIfam" id="TIGR00904">
    <property type="entry name" value="mreB"/>
    <property type="match status" value="1"/>
</dbReference>
<gene>
    <name evidence="6" type="primary">mreB</name>
    <name evidence="7" type="ORF">LZ496_02920</name>
</gene>
<dbReference type="Proteomes" id="UP001203410">
    <property type="component" value="Unassembled WGS sequence"/>
</dbReference>
<dbReference type="CDD" id="cd10225">
    <property type="entry name" value="ASKHA_NBD_MreB-like"/>
    <property type="match status" value="1"/>
</dbReference>
<protein>
    <recommendedName>
        <fullName evidence="6">Cell shape-determining protein MreB</fullName>
    </recommendedName>
</protein>
<dbReference type="InterPro" id="IPR004753">
    <property type="entry name" value="MreB"/>
</dbReference>
<evidence type="ECO:0000256" key="3">
    <source>
        <dbReference type="ARBA" id="ARBA00022840"/>
    </source>
</evidence>